<dbReference type="PANTHER" id="PTHR42718:SF9">
    <property type="entry name" value="MAJOR FACILITATOR SUPERFAMILY MULTIDRUG TRANSPORTER MFSC"/>
    <property type="match status" value="1"/>
</dbReference>
<proteinExistence type="inferred from homology"/>
<dbReference type="Proteomes" id="UP000190890">
    <property type="component" value="Unassembled WGS sequence"/>
</dbReference>
<dbReference type="CDD" id="cd17321">
    <property type="entry name" value="MFS_MMR_MDR_like"/>
    <property type="match status" value="1"/>
</dbReference>
<dbReference type="InterPro" id="IPR036259">
    <property type="entry name" value="MFS_trans_sf"/>
</dbReference>
<dbReference type="RefSeq" id="WP_077847991.1">
    <property type="nucleotide sequence ID" value="NZ_LZZM01000178.1"/>
</dbReference>
<feature type="transmembrane region" description="Helical" evidence="8">
    <location>
        <begin position="202"/>
        <end position="220"/>
    </location>
</feature>
<dbReference type="PROSITE" id="PS50850">
    <property type="entry name" value="MFS"/>
    <property type="match status" value="1"/>
</dbReference>
<dbReference type="InterPro" id="IPR011701">
    <property type="entry name" value="MFS"/>
</dbReference>
<evidence type="ECO:0000256" key="8">
    <source>
        <dbReference type="SAM" id="Phobius"/>
    </source>
</evidence>
<feature type="transmembrane region" description="Helical" evidence="8">
    <location>
        <begin position="333"/>
        <end position="352"/>
    </location>
</feature>
<reference evidence="10 11" key="1">
    <citation type="submission" date="2016-05" db="EMBL/GenBank/DDBJ databases">
        <title>Microbial solvent formation.</title>
        <authorList>
            <person name="Poehlein A."/>
            <person name="Montoya Solano J.D."/>
            <person name="Flitsch S."/>
            <person name="Krabben P."/>
            <person name="Duerre P."/>
            <person name="Daniel R."/>
        </authorList>
    </citation>
    <scope>NUCLEOTIDE SEQUENCE [LARGE SCALE GENOMIC DNA]</scope>
    <source>
        <strain evidence="10 11">DSM 2619</strain>
    </source>
</reference>
<dbReference type="STRING" id="29367.CLPUN_29090"/>
<evidence type="ECO:0000256" key="6">
    <source>
        <dbReference type="ARBA" id="ARBA00022989"/>
    </source>
</evidence>
<organism evidence="10 11">
    <name type="scientific">Clostridium puniceum</name>
    <dbReference type="NCBI Taxonomy" id="29367"/>
    <lineage>
        <taxon>Bacteria</taxon>
        <taxon>Bacillati</taxon>
        <taxon>Bacillota</taxon>
        <taxon>Clostridia</taxon>
        <taxon>Eubacteriales</taxon>
        <taxon>Clostridiaceae</taxon>
        <taxon>Clostridium</taxon>
    </lineage>
</organism>
<evidence type="ECO:0000256" key="4">
    <source>
        <dbReference type="ARBA" id="ARBA00022475"/>
    </source>
</evidence>
<evidence type="ECO:0000256" key="3">
    <source>
        <dbReference type="ARBA" id="ARBA00022448"/>
    </source>
</evidence>
<feature type="transmembrane region" description="Helical" evidence="8">
    <location>
        <begin position="106"/>
        <end position="127"/>
    </location>
</feature>
<dbReference type="Gene3D" id="1.20.1250.20">
    <property type="entry name" value="MFS general substrate transporter like domains"/>
    <property type="match status" value="1"/>
</dbReference>
<keyword evidence="11" id="KW-1185">Reference proteome</keyword>
<dbReference type="GO" id="GO:0022857">
    <property type="term" value="F:transmembrane transporter activity"/>
    <property type="evidence" value="ECO:0007669"/>
    <property type="project" value="InterPro"/>
</dbReference>
<dbReference type="PRINTS" id="PR01036">
    <property type="entry name" value="TCRTETB"/>
</dbReference>
<comment type="caution">
    <text evidence="10">The sequence shown here is derived from an EMBL/GenBank/DDBJ whole genome shotgun (WGS) entry which is preliminary data.</text>
</comment>
<feature type="transmembrane region" description="Helical" evidence="8">
    <location>
        <begin position="12"/>
        <end position="37"/>
    </location>
</feature>
<evidence type="ECO:0000256" key="5">
    <source>
        <dbReference type="ARBA" id="ARBA00022692"/>
    </source>
</evidence>
<comment type="subcellular location">
    <subcellularLocation>
        <location evidence="1">Cell membrane</location>
        <topology evidence="1">Multi-pass membrane protein</topology>
    </subcellularLocation>
</comment>
<feature type="transmembrane region" description="Helical" evidence="8">
    <location>
        <begin position="261"/>
        <end position="282"/>
    </location>
</feature>
<evidence type="ECO:0000313" key="10">
    <source>
        <dbReference type="EMBL" id="OOM76061.1"/>
    </source>
</evidence>
<gene>
    <name evidence="10" type="primary">stp_1</name>
    <name evidence="10" type="ORF">CLPUN_29090</name>
</gene>
<comment type="similarity">
    <text evidence="2">Belongs to the major facilitator superfamily. EmrB family.</text>
</comment>
<evidence type="ECO:0000256" key="2">
    <source>
        <dbReference type="ARBA" id="ARBA00008537"/>
    </source>
</evidence>
<feature type="transmembrane region" description="Helical" evidence="8">
    <location>
        <begin position="81"/>
        <end position="100"/>
    </location>
</feature>
<keyword evidence="5 8" id="KW-0812">Transmembrane</keyword>
<sequence>MEIEKRKEYKNRWIILAVLVLLPFMATLDSTIVNVVLPAMVNIFSVDMYSIQLIIICYLITIVSTILFFGRLGDIKGKSMVFNLGLLVFTMGSLFCGLSKSFTSLVFFRIIQAIGASAAMANNQGIITQVFPANERGKALGISGTFLALGTMIGPPLGGVIISYLNWYYIFFINIPVGVIATIIGIKMLPDQLSEKKEDIDFVGAVIFGVSVIFCFYSLITGEIIGYDNQVIIAGFVMGIILFITFIFLEKRVKYTLVDFSLFKSSLFSIGILCTFICYMSFNSNNIIQPFYIENVLKMTPDYSGIIMMISPLIITIIAPFSGYLSDKIGSELLTLSGLILMGIGMSLMATLNESSPVKELIIYIFLISIGNGIFLSPNNSLVMSSAPSDKLGIAGSINALVRNLGQSSGVAMATLILYSFMSIKMGIKVLGYVKGREDIFIFGMKHVYIASALICCIGIVITAIRLKMKKKFKQ</sequence>
<feature type="transmembrane region" description="Helical" evidence="8">
    <location>
        <begin position="448"/>
        <end position="467"/>
    </location>
</feature>
<feature type="transmembrane region" description="Helical" evidence="8">
    <location>
        <begin position="410"/>
        <end position="428"/>
    </location>
</feature>
<keyword evidence="4" id="KW-1003">Cell membrane</keyword>
<protein>
    <submittedName>
        <fullName evidence="10">Multidrug resistance protein Stp</fullName>
    </submittedName>
</protein>
<feature type="transmembrane region" description="Helical" evidence="8">
    <location>
        <begin position="49"/>
        <end position="69"/>
    </location>
</feature>
<dbReference type="NCBIfam" id="TIGR00711">
    <property type="entry name" value="efflux_EmrB"/>
    <property type="match status" value="1"/>
</dbReference>
<keyword evidence="7 8" id="KW-0472">Membrane</keyword>
<name>A0A1S8TEI4_9CLOT</name>
<evidence type="ECO:0000256" key="1">
    <source>
        <dbReference type="ARBA" id="ARBA00004651"/>
    </source>
</evidence>
<dbReference type="Pfam" id="PF07690">
    <property type="entry name" value="MFS_1"/>
    <property type="match status" value="2"/>
</dbReference>
<dbReference type="PANTHER" id="PTHR42718">
    <property type="entry name" value="MAJOR FACILITATOR SUPERFAMILY MULTIDRUG TRANSPORTER MFSC"/>
    <property type="match status" value="1"/>
</dbReference>
<keyword evidence="6 8" id="KW-1133">Transmembrane helix</keyword>
<dbReference type="OrthoDB" id="102502at2"/>
<dbReference type="InterPro" id="IPR020846">
    <property type="entry name" value="MFS_dom"/>
</dbReference>
<feature type="transmembrane region" description="Helical" evidence="8">
    <location>
        <begin position="232"/>
        <end position="249"/>
    </location>
</feature>
<evidence type="ECO:0000256" key="7">
    <source>
        <dbReference type="ARBA" id="ARBA00023136"/>
    </source>
</evidence>
<dbReference type="Gene3D" id="1.20.1720.10">
    <property type="entry name" value="Multidrug resistance protein D"/>
    <property type="match status" value="1"/>
</dbReference>
<dbReference type="AlphaFoldDB" id="A0A1S8TEI4"/>
<dbReference type="GO" id="GO:0005886">
    <property type="term" value="C:plasma membrane"/>
    <property type="evidence" value="ECO:0007669"/>
    <property type="project" value="UniProtKB-SubCell"/>
</dbReference>
<dbReference type="EMBL" id="LZZM01000178">
    <property type="protein sequence ID" value="OOM76061.1"/>
    <property type="molecule type" value="Genomic_DNA"/>
</dbReference>
<evidence type="ECO:0000313" key="11">
    <source>
        <dbReference type="Proteomes" id="UP000190890"/>
    </source>
</evidence>
<feature type="transmembrane region" description="Helical" evidence="8">
    <location>
        <begin position="302"/>
        <end position="321"/>
    </location>
</feature>
<evidence type="ECO:0000259" key="9">
    <source>
        <dbReference type="PROSITE" id="PS50850"/>
    </source>
</evidence>
<feature type="transmembrane region" description="Helical" evidence="8">
    <location>
        <begin position="358"/>
        <end position="376"/>
    </location>
</feature>
<feature type="domain" description="Major facilitator superfamily (MFS) profile" evidence="9">
    <location>
        <begin position="15"/>
        <end position="471"/>
    </location>
</feature>
<feature type="transmembrane region" description="Helical" evidence="8">
    <location>
        <begin position="139"/>
        <end position="162"/>
    </location>
</feature>
<dbReference type="FunFam" id="1.20.1720.10:FF:000021">
    <property type="entry name" value="Drug resistance transporter, EmrB/QacA subfamily"/>
    <property type="match status" value="1"/>
</dbReference>
<accession>A0A1S8TEI4</accession>
<keyword evidence="3" id="KW-0813">Transport</keyword>
<dbReference type="SUPFAM" id="SSF103473">
    <property type="entry name" value="MFS general substrate transporter"/>
    <property type="match status" value="1"/>
</dbReference>
<feature type="transmembrane region" description="Helical" evidence="8">
    <location>
        <begin position="168"/>
        <end position="190"/>
    </location>
</feature>
<dbReference type="InterPro" id="IPR004638">
    <property type="entry name" value="EmrB-like"/>
</dbReference>